<protein>
    <submittedName>
        <fullName evidence="5">Uncharacterized protein</fullName>
    </submittedName>
</protein>
<dbReference type="GO" id="GO:0005524">
    <property type="term" value="F:ATP binding"/>
    <property type="evidence" value="ECO:0007669"/>
    <property type="project" value="InterPro"/>
</dbReference>
<dbReference type="AlphaFoldDB" id="A0AAJ0MCP2"/>
<gene>
    <name evidence="5" type="ORF">B0T25DRAFT_570325</name>
</gene>
<dbReference type="GO" id="GO:0016020">
    <property type="term" value="C:membrane"/>
    <property type="evidence" value="ECO:0007669"/>
    <property type="project" value="InterPro"/>
</dbReference>
<dbReference type="EMBL" id="JAUIQD010000005">
    <property type="protein sequence ID" value="KAK3349718.1"/>
    <property type="molecule type" value="Genomic_DNA"/>
</dbReference>
<keyword evidence="6" id="KW-1185">Reference proteome</keyword>
<dbReference type="Gene3D" id="1.20.1560.10">
    <property type="entry name" value="ABC transporter type 1, transmembrane domain"/>
    <property type="match status" value="1"/>
</dbReference>
<keyword evidence="3 4" id="KW-0472">Membrane</keyword>
<evidence type="ECO:0000313" key="5">
    <source>
        <dbReference type="EMBL" id="KAK3349718.1"/>
    </source>
</evidence>
<dbReference type="InterPro" id="IPR036640">
    <property type="entry name" value="ABC1_TM_sf"/>
</dbReference>
<feature type="transmembrane region" description="Helical" evidence="4">
    <location>
        <begin position="6"/>
        <end position="30"/>
    </location>
</feature>
<proteinExistence type="predicted"/>
<feature type="transmembrane region" description="Helical" evidence="4">
    <location>
        <begin position="90"/>
        <end position="115"/>
    </location>
</feature>
<evidence type="ECO:0000256" key="4">
    <source>
        <dbReference type="SAM" id="Phobius"/>
    </source>
</evidence>
<evidence type="ECO:0000256" key="3">
    <source>
        <dbReference type="ARBA" id="ARBA00023136"/>
    </source>
</evidence>
<dbReference type="Proteomes" id="UP001275084">
    <property type="component" value="Unassembled WGS sequence"/>
</dbReference>
<evidence type="ECO:0000256" key="1">
    <source>
        <dbReference type="ARBA" id="ARBA00022692"/>
    </source>
</evidence>
<keyword evidence="2 4" id="KW-1133">Transmembrane helix</keyword>
<evidence type="ECO:0000313" key="6">
    <source>
        <dbReference type="Proteomes" id="UP001275084"/>
    </source>
</evidence>
<reference evidence="5" key="1">
    <citation type="journal article" date="2023" name="Mol. Phylogenet. Evol.">
        <title>Genome-scale phylogeny and comparative genomics of the fungal order Sordariales.</title>
        <authorList>
            <person name="Hensen N."/>
            <person name="Bonometti L."/>
            <person name="Westerberg I."/>
            <person name="Brannstrom I.O."/>
            <person name="Guillou S."/>
            <person name="Cros-Aarteil S."/>
            <person name="Calhoun S."/>
            <person name="Haridas S."/>
            <person name="Kuo A."/>
            <person name="Mondo S."/>
            <person name="Pangilinan J."/>
            <person name="Riley R."/>
            <person name="LaButti K."/>
            <person name="Andreopoulos B."/>
            <person name="Lipzen A."/>
            <person name="Chen C."/>
            <person name="Yan M."/>
            <person name="Daum C."/>
            <person name="Ng V."/>
            <person name="Clum A."/>
            <person name="Steindorff A."/>
            <person name="Ohm R.A."/>
            <person name="Martin F."/>
            <person name="Silar P."/>
            <person name="Natvig D.O."/>
            <person name="Lalanne C."/>
            <person name="Gautier V."/>
            <person name="Ament-Velasquez S.L."/>
            <person name="Kruys A."/>
            <person name="Hutchinson M.I."/>
            <person name="Powell A.J."/>
            <person name="Barry K."/>
            <person name="Miller A.N."/>
            <person name="Grigoriev I.V."/>
            <person name="Debuchy R."/>
            <person name="Gladieux P."/>
            <person name="Hiltunen Thoren M."/>
            <person name="Johannesson H."/>
        </authorList>
    </citation>
    <scope>NUCLEOTIDE SEQUENCE</scope>
    <source>
        <strain evidence="5">CBS 955.72</strain>
    </source>
</reference>
<sequence>MHALLGATSVAPIILAVICTAAAGYIAKLVPPRQMKWMAAVQNRVRIVSESRVAPTLLMPVVTFTVYAIAQQVSGGNQFGVAQAFTSLSLISVLMFPVMNIGTAWPSITSAVACLDRI</sequence>
<comment type="caution">
    <text evidence="5">The sequence shown here is derived from an EMBL/GenBank/DDBJ whole genome shotgun (WGS) entry which is preliminary data.</text>
</comment>
<organism evidence="5 6">
    <name type="scientific">Lasiosphaeria hispida</name>
    <dbReference type="NCBI Taxonomy" id="260671"/>
    <lineage>
        <taxon>Eukaryota</taxon>
        <taxon>Fungi</taxon>
        <taxon>Dikarya</taxon>
        <taxon>Ascomycota</taxon>
        <taxon>Pezizomycotina</taxon>
        <taxon>Sordariomycetes</taxon>
        <taxon>Sordariomycetidae</taxon>
        <taxon>Sordariales</taxon>
        <taxon>Lasiosphaeriaceae</taxon>
        <taxon>Lasiosphaeria</taxon>
    </lineage>
</organism>
<accession>A0AAJ0MCP2</accession>
<evidence type="ECO:0000256" key="2">
    <source>
        <dbReference type="ARBA" id="ARBA00022989"/>
    </source>
</evidence>
<reference evidence="5" key="2">
    <citation type="submission" date="2023-06" db="EMBL/GenBank/DDBJ databases">
        <authorList>
            <consortium name="Lawrence Berkeley National Laboratory"/>
            <person name="Haridas S."/>
            <person name="Hensen N."/>
            <person name="Bonometti L."/>
            <person name="Westerberg I."/>
            <person name="Brannstrom I.O."/>
            <person name="Guillou S."/>
            <person name="Cros-Aarteil S."/>
            <person name="Calhoun S."/>
            <person name="Kuo A."/>
            <person name="Mondo S."/>
            <person name="Pangilinan J."/>
            <person name="Riley R."/>
            <person name="Labutti K."/>
            <person name="Andreopoulos B."/>
            <person name="Lipzen A."/>
            <person name="Chen C."/>
            <person name="Yanf M."/>
            <person name="Daum C."/>
            <person name="Ng V."/>
            <person name="Clum A."/>
            <person name="Steindorff A."/>
            <person name="Ohm R."/>
            <person name="Martin F."/>
            <person name="Silar P."/>
            <person name="Natvig D."/>
            <person name="Lalanne C."/>
            <person name="Gautier V."/>
            <person name="Ament-Velasquez S.L."/>
            <person name="Kruys A."/>
            <person name="Hutchinson M.I."/>
            <person name="Powell A.J."/>
            <person name="Barry K."/>
            <person name="Miller A.N."/>
            <person name="Grigoriev I.V."/>
            <person name="Debuchy R."/>
            <person name="Gladieux P."/>
            <person name="Thoren M.H."/>
            <person name="Johannesson H."/>
        </authorList>
    </citation>
    <scope>NUCLEOTIDE SEQUENCE</scope>
    <source>
        <strain evidence="5">CBS 955.72</strain>
    </source>
</reference>
<keyword evidence="1 4" id="KW-0812">Transmembrane</keyword>
<feature type="transmembrane region" description="Helical" evidence="4">
    <location>
        <begin position="51"/>
        <end position="70"/>
    </location>
</feature>
<name>A0AAJ0MCP2_9PEZI</name>